<dbReference type="InterPro" id="IPR004875">
    <property type="entry name" value="DDE_SF_endonuclease_dom"/>
</dbReference>
<evidence type="ECO:0000259" key="1">
    <source>
        <dbReference type="Pfam" id="PF03184"/>
    </source>
</evidence>
<dbReference type="Pfam" id="PF03184">
    <property type="entry name" value="DDE_1"/>
    <property type="match status" value="1"/>
</dbReference>
<dbReference type="Proteomes" id="UP000275408">
    <property type="component" value="Unassembled WGS sequence"/>
</dbReference>
<proteinExistence type="predicted"/>
<reference evidence="2 3" key="1">
    <citation type="journal article" date="2018" name="Sci. Rep.">
        <title>Comparative analysis of the Pocillopora damicornis genome highlights role of immune system in coral evolution.</title>
        <authorList>
            <person name="Cunning R."/>
            <person name="Bay R.A."/>
            <person name="Gillette P."/>
            <person name="Baker A.C."/>
            <person name="Traylor-Knowles N."/>
        </authorList>
    </citation>
    <scope>NUCLEOTIDE SEQUENCE [LARGE SCALE GENOMIC DNA]</scope>
    <source>
        <strain evidence="2">RSMAS</strain>
        <tissue evidence="2">Whole animal</tissue>
    </source>
</reference>
<dbReference type="GO" id="GO:0003676">
    <property type="term" value="F:nucleic acid binding"/>
    <property type="evidence" value="ECO:0007669"/>
    <property type="project" value="InterPro"/>
</dbReference>
<protein>
    <recommendedName>
        <fullName evidence="1">DDE-1 domain-containing protein</fullName>
    </recommendedName>
</protein>
<accession>A0A3M6UTA8</accession>
<dbReference type="EMBL" id="RCHS01000773">
    <property type="protein sequence ID" value="RMX56901.1"/>
    <property type="molecule type" value="Genomic_DNA"/>
</dbReference>
<name>A0A3M6UTA8_POCDA</name>
<gene>
    <name evidence="2" type="ORF">pdam_00025566</name>
</gene>
<comment type="caution">
    <text evidence="2">The sequence shown here is derived from an EMBL/GenBank/DDBJ whole genome shotgun (WGS) entry which is preliminary data.</text>
</comment>
<feature type="domain" description="DDE-1" evidence="1">
    <location>
        <begin position="80"/>
        <end position="191"/>
    </location>
</feature>
<evidence type="ECO:0000313" key="3">
    <source>
        <dbReference type="Proteomes" id="UP000275408"/>
    </source>
</evidence>
<keyword evidence="3" id="KW-1185">Reference proteome</keyword>
<dbReference type="AlphaFoldDB" id="A0A3M6UTA8"/>
<evidence type="ECO:0000313" key="2">
    <source>
        <dbReference type="EMBL" id="RMX56901.1"/>
    </source>
</evidence>
<sequence>MCLLCGVCAEAMAFYQWMNLAHAEAPPDRPPLCINMDETALVRHVTGLRGCVAKASQIASVAVDRATLADRRSYMSYLACISDDVTVQDRLPQVILGNQHQLSVALMRSMDLPSNVVVWRQQSAWNSRETMRRWLSLLSKSLGELVKRRYVILLLDVHLSHIDKSIYVHARRCGVRLVYIPAKMTSFLQPSALAPAALGDTEGKRMKEI</sequence>
<organism evidence="2 3">
    <name type="scientific">Pocillopora damicornis</name>
    <name type="common">Cauliflower coral</name>
    <name type="synonym">Millepora damicornis</name>
    <dbReference type="NCBI Taxonomy" id="46731"/>
    <lineage>
        <taxon>Eukaryota</taxon>
        <taxon>Metazoa</taxon>
        <taxon>Cnidaria</taxon>
        <taxon>Anthozoa</taxon>
        <taxon>Hexacorallia</taxon>
        <taxon>Scleractinia</taxon>
        <taxon>Astrocoeniina</taxon>
        <taxon>Pocilloporidae</taxon>
        <taxon>Pocillopora</taxon>
    </lineage>
</organism>